<feature type="compositionally biased region" description="Polar residues" evidence="1">
    <location>
        <begin position="271"/>
        <end position="284"/>
    </location>
</feature>
<feature type="region of interest" description="Disordered" evidence="1">
    <location>
        <begin position="243"/>
        <end position="284"/>
    </location>
</feature>
<organism evidence="2">
    <name type="scientific">viral metagenome</name>
    <dbReference type="NCBI Taxonomy" id="1070528"/>
    <lineage>
        <taxon>unclassified sequences</taxon>
        <taxon>metagenomes</taxon>
        <taxon>organismal metagenomes</taxon>
    </lineage>
</organism>
<feature type="region of interest" description="Disordered" evidence="1">
    <location>
        <begin position="327"/>
        <end position="374"/>
    </location>
</feature>
<protein>
    <submittedName>
        <fullName evidence="2">Uncharacterized protein</fullName>
    </submittedName>
</protein>
<accession>A0A6C0KG21</accession>
<dbReference type="AlphaFoldDB" id="A0A6C0KG21"/>
<reference evidence="2" key="1">
    <citation type="journal article" date="2020" name="Nature">
        <title>Giant virus diversity and host interactions through global metagenomics.</title>
        <authorList>
            <person name="Schulz F."/>
            <person name="Roux S."/>
            <person name="Paez-Espino D."/>
            <person name="Jungbluth S."/>
            <person name="Walsh D.A."/>
            <person name="Denef V.J."/>
            <person name="McMahon K.D."/>
            <person name="Konstantinidis K.T."/>
            <person name="Eloe-Fadrosh E.A."/>
            <person name="Kyrpides N.C."/>
            <person name="Woyke T."/>
        </authorList>
    </citation>
    <scope>NUCLEOTIDE SEQUENCE</scope>
    <source>
        <strain evidence="2">GVMAG-S-1103017-68</strain>
    </source>
</reference>
<feature type="compositionally biased region" description="Basic and acidic residues" evidence="1">
    <location>
        <begin position="350"/>
        <end position="361"/>
    </location>
</feature>
<evidence type="ECO:0000313" key="2">
    <source>
        <dbReference type="EMBL" id="QHU15278.1"/>
    </source>
</evidence>
<proteinExistence type="predicted"/>
<sequence length="486" mass="52091">MDYVLRQTQISMNESDGIDTGAFFQPSAEHAPKEVLQQTVDESGNVYNIMAEPLPPPNGDFHVNDDDEMLQFRQGYDDKRPRLHKKEVEHLGEEVREDLMYGTGGRRHRLNEGAKTNRIREMAADSTYHTREMSTVTQHPEAPANFVGHQNQVEYTDITRPLPATKRNKEGDAVPSRGRLAAQDHREIMESGEIQVADIGDRDNFAAPPVAIRQLAVPQGASAPEIFLGQSDSHSNAASVGMSRLADHNPRGPDAHVASRRLPSRSFGAPSASTVPTTQGMETGSFKVTTKLPLPAPGARTNSVFHSAQGGLKVQSLALPRKVQLAQETPRSDLGATDALAPGSAGRPQRPPERSAPRGHDSGAPVGVQQSAKRPMVRQVVAGITELALPLQTGGMDTSKPAERPVVRQAVAGITELALPFQTGGMDTSKSAERPAVAVVANSTAEQGGVATGAQAHDFLRGAVATDVVERRDRFAGIAQSDRALG</sequence>
<feature type="compositionally biased region" description="Basic and acidic residues" evidence="1">
    <location>
        <begin position="245"/>
        <end position="254"/>
    </location>
</feature>
<evidence type="ECO:0000256" key="1">
    <source>
        <dbReference type="SAM" id="MobiDB-lite"/>
    </source>
</evidence>
<dbReference type="EMBL" id="MN740854">
    <property type="protein sequence ID" value="QHU15278.1"/>
    <property type="molecule type" value="Genomic_DNA"/>
</dbReference>
<name>A0A6C0KG21_9ZZZZ</name>